<keyword evidence="8" id="KW-1003">Cell membrane</keyword>
<dbReference type="NCBIfam" id="TIGR01145">
    <property type="entry name" value="ATP_synt_delta"/>
    <property type="match status" value="1"/>
</dbReference>
<accession>A0A1I5V3L6</accession>
<evidence type="ECO:0000256" key="6">
    <source>
        <dbReference type="ARBA" id="ARBA00023196"/>
    </source>
</evidence>
<evidence type="ECO:0000256" key="1">
    <source>
        <dbReference type="ARBA" id="ARBA00004370"/>
    </source>
</evidence>
<evidence type="ECO:0000256" key="4">
    <source>
        <dbReference type="ARBA" id="ARBA00023065"/>
    </source>
</evidence>
<dbReference type="InterPro" id="IPR026015">
    <property type="entry name" value="ATP_synth_OSCP/delta_N_sf"/>
</dbReference>
<evidence type="ECO:0000313" key="10">
    <source>
        <dbReference type="Proteomes" id="UP000199136"/>
    </source>
</evidence>
<comment type="function">
    <text evidence="8">This protein is part of the stalk that links CF(0) to CF(1). It either transmits conformational changes from CF(0) to CF(1) or is implicated in proton conduction.</text>
</comment>
<comment type="function">
    <text evidence="8">F(1)F(0) ATP synthase produces ATP from ADP in the presence of a proton or sodium gradient. F-type ATPases consist of two structural domains, F(1) containing the extramembraneous catalytic core and F(0) containing the membrane proton channel, linked together by a central stalk and a peripheral stalk. During catalysis, ATP synthesis in the catalytic domain of F(1) is coupled via a rotary mechanism of the central stalk subunits to proton translocation.</text>
</comment>
<dbReference type="PROSITE" id="PS00389">
    <property type="entry name" value="ATPASE_DELTA"/>
    <property type="match status" value="1"/>
</dbReference>
<evidence type="ECO:0000256" key="2">
    <source>
        <dbReference type="ARBA" id="ARBA00022448"/>
    </source>
</evidence>
<dbReference type="AlphaFoldDB" id="A0A1I5V3L6"/>
<dbReference type="PRINTS" id="PR00125">
    <property type="entry name" value="ATPASEDELTA"/>
</dbReference>
<keyword evidence="6 8" id="KW-0139">CF(1)</keyword>
<dbReference type="Gene3D" id="1.10.520.20">
    <property type="entry name" value="N-terminal domain of the delta subunit of the F1F0-ATP synthase"/>
    <property type="match status" value="1"/>
</dbReference>
<reference evidence="9 10" key="1">
    <citation type="submission" date="2016-10" db="EMBL/GenBank/DDBJ databases">
        <authorList>
            <person name="de Groot N.N."/>
        </authorList>
    </citation>
    <scope>NUCLEOTIDE SEQUENCE [LARGE SCALE GENOMIC DNA]</scope>
    <source>
        <strain evidence="9 10">DSM 20581</strain>
    </source>
</reference>
<dbReference type="InterPro" id="IPR000711">
    <property type="entry name" value="ATPase_OSCP/dsu"/>
</dbReference>
<evidence type="ECO:0000313" key="9">
    <source>
        <dbReference type="EMBL" id="SFQ01972.1"/>
    </source>
</evidence>
<gene>
    <name evidence="8" type="primary">atpH</name>
    <name evidence="9" type="ORF">SAMN04488506_0333</name>
</gene>
<proteinExistence type="inferred from homology"/>
<protein>
    <recommendedName>
        <fullName evidence="8">ATP synthase subunit delta</fullName>
    </recommendedName>
    <alternativeName>
        <fullName evidence="8">ATP synthase F(1) sector subunit delta</fullName>
    </alternativeName>
    <alternativeName>
        <fullName evidence="8">F-type ATPase subunit delta</fullName>
        <shortName evidence="8">F-ATPase subunit delta</shortName>
    </alternativeName>
</protein>
<keyword evidence="2 8" id="KW-0813">Transport</keyword>
<dbReference type="EMBL" id="FOXW01000001">
    <property type="protein sequence ID" value="SFQ01972.1"/>
    <property type="molecule type" value="Genomic_DNA"/>
</dbReference>
<dbReference type="STRING" id="82801.SAMN04488506_0333"/>
<dbReference type="GO" id="GO:0046933">
    <property type="term" value="F:proton-transporting ATP synthase activity, rotational mechanism"/>
    <property type="evidence" value="ECO:0007669"/>
    <property type="project" value="UniProtKB-UniRule"/>
</dbReference>
<keyword evidence="5 8" id="KW-0472">Membrane</keyword>
<keyword evidence="10" id="KW-1185">Reference proteome</keyword>
<keyword evidence="7 8" id="KW-0066">ATP synthesis</keyword>
<evidence type="ECO:0000256" key="3">
    <source>
        <dbReference type="ARBA" id="ARBA00022781"/>
    </source>
</evidence>
<dbReference type="Proteomes" id="UP000199136">
    <property type="component" value="Unassembled WGS sequence"/>
</dbReference>
<dbReference type="HAMAP" id="MF_01416">
    <property type="entry name" value="ATP_synth_delta_bact"/>
    <property type="match status" value="1"/>
</dbReference>
<dbReference type="GO" id="GO:0005886">
    <property type="term" value="C:plasma membrane"/>
    <property type="evidence" value="ECO:0007669"/>
    <property type="project" value="UniProtKB-SubCell"/>
</dbReference>
<name>A0A1I5V3L6_9LACT</name>
<keyword evidence="4 8" id="KW-0406">Ion transport</keyword>
<dbReference type="GO" id="GO:0045259">
    <property type="term" value="C:proton-transporting ATP synthase complex"/>
    <property type="evidence" value="ECO:0007669"/>
    <property type="project" value="UniProtKB-KW"/>
</dbReference>
<dbReference type="SUPFAM" id="SSF47928">
    <property type="entry name" value="N-terminal domain of the delta subunit of the F1F0-ATP synthase"/>
    <property type="match status" value="1"/>
</dbReference>
<evidence type="ECO:0000256" key="7">
    <source>
        <dbReference type="ARBA" id="ARBA00023310"/>
    </source>
</evidence>
<dbReference type="Pfam" id="PF00213">
    <property type="entry name" value="OSCP"/>
    <property type="match status" value="1"/>
</dbReference>
<comment type="subcellular location">
    <subcellularLocation>
        <location evidence="8">Cell membrane</location>
        <topology evidence="8">Peripheral membrane protein</topology>
    </subcellularLocation>
    <subcellularLocation>
        <location evidence="1">Membrane</location>
    </subcellularLocation>
</comment>
<sequence>MARAFYEHALEKEQLAAVFNDLMDVRQIMQNNPDLGRFFNNRAIEKANKEQVLADFTKEFSELTKSFIHTIYEYRLMEELNHIVNEFEKIYDHHNRTVVAKVITAVPLTKDQRDRLSAVFAEKMKAKKVIFNEIVEPEVLGGVIIETEDQVFDGSLRFNLEKLKKQIL</sequence>
<dbReference type="PANTHER" id="PTHR11910">
    <property type="entry name" value="ATP SYNTHASE DELTA CHAIN"/>
    <property type="match status" value="1"/>
</dbReference>
<evidence type="ECO:0000256" key="8">
    <source>
        <dbReference type="HAMAP-Rule" id="MF_01416"/>
    </source>
</evidence>
<organism evidence="9 10">
    <name type="scientific">Desemzia incerta</name>
    <dbReference type="NCBI Taxonomy" id="82801"/>
    <lineage>
        <taxon>Bacteria</taxon>
        <taxon>Bacillati</taxon>
        <taxon>Bacillota</taxon>
        <taxon>Bacilli</taxon>
        <taxon>Lactobacillales</taxon>
        <taxon>Carnobacteriaceae</taxon>
        <taxon>Desemzia</taxon>
    </lineage>
</organism>
<comment type="similarity">
    <text evidence="8">Belongs to the ATPase delta chain family.</text>
</comment>
<dbReference type="InterPro" id="IPR020781">
    <property type="entry name" value="ATPase_OSCP/d_CS"/>
</dbReference>
<keyword evidence="3 8" id="KW-0375">Hydrogen ion transport</keyword>
<evidence type="ECO:0000256" key="5">
    <source>
        <dbReference type="ARBA" id="ARBA00023136"/>
    </source>
</evidence>